<dbReference type="Gene3D" id="1.10.10.60">
    <property type="entry name" value="Homeodomain-like"/>
    <property type="match status" value="2"/>
</dbReference>
<evidence type="ECO:0000313" key="6">
    <source>
        <dbReference type="Proteomes" id="UP000094313"/>
    </source>
</evidence>
<dbReference type="KEGG" id="psty:BFS30_23320"/>
<reference evidence="5 6" key="1">
    <citation type="submission" date="2016-08" db="EMBL/GenBank/DDBJ databases">
        <authorList>
            <person name="Seilhamer J.J."/>
        </authorList>
    </citation>
    <scope>NUCLEOTIDE SEQUENCE [LARGE SCALE GENOMIC DNA]</scope>
    <source>
        <strain evidence="5 6">DX4</strain>
    </source>
</reference>
<organism evidence="5 6">
    <name type="scientific">Pedobacter steynii</name>
    <dbReference type="NCBI Taxonomy" id="430522"/>
    <lineage>
        <taxon>Bacteria</taxon>
        <taxon>Pseudomonadati</taxon>
        <taxon>Bacteroidota</taxon>
        <taxon>Sphingobacteriia</taxon>
        <taxon>Sphingobacteriales</taxon>
        <taxon>Sphingobacteriaceae</taxon>
        <taxon>Pedobacter</taxon>
    </lineage>
</organism>
<keyword evidence="3" id="KW-0804">Transcription</keyword>
<dbReference type="RefSeq" id="WP_069381496.1">
    <property type="nucleotide sequence ID" value="NZ_CP017141.1"/>
</dbReference>
<dbReference type="InterPro" id="IPR014710">
    <property type="entry name" value="RmlC-like_jellyroll"/>
</dbReference>
<dbReference type="GO" id="GO:0003700">
    <property type="term" value="F:DNA-binding transcription factor activity"/>
    <property type="evidence" value="ECO:0007669"/>
    <property type="project" value="InterPro"/>
</dbReference>
<dbReference type="OrthoDB" id="636258at2"/>
<dbReference type="SUPFAM" id="SSF51215">
    <property type="entry name" value="Regulatory protein AraC"/>
    <property type="match status" value="1"/>
</dbReference>
<dbReference type="AlphaFoldDB" id="A0A1D7QMD8"/>
<dbReference type="Proteomes" id="UP000094313">
    <property type="component" value="Chromosome"/>
</dbReference>
<proteinExistence type="predicted"/>
<dbReference type="Gene3D" id="2.60.120.10">
    <property type="entry name" value="Jelly Rolls"/>
    <property type="match status" value="1"/>
</dbReference>
<sequence length="280" mass="32532">MTKENIHRLVDVEYCKTEHCPVKDLQLSFFQMVYVISGSGFLKINNNRVDYSTGSLLLLTPNDLHNFEISSATEFLFVKFSERYVRESKWKSINCIECLLYHSSHLLGCILRNKSDAVLVSAVVDSLLHIRNHNDVYNEDLTLHYVNALIVIAARNISKMRPAQATVNADKRILAIIDYIQSNIYDPQRLKASVISEEFGLSETYLSSYFKKQCGETIQHFISNYKMRLIEHRLRFSDRRINEIVDEFGFADESHLNKFFKKRHHISLTEFRKSAPICAI</sequence>
<dbReference type="InterPro" id="IPR009057">
    <property type="entry name" value="Homeodomain-like_sf"/>
</dbReference>
<evidence type="ECO:0000256" key="2">
    <source>
        <dbReference type="ARBA" id="ARBA00023125"/>
    </source>
</evidence>
<dbReference type="Pfam" id="PF02311">
    <property type="entry name" value="AraC_binding"/>
    <property type="match status" value="1"/>
</dbReference>
<feature type="domain" description="HTH araC/xylS-type" evidence="4">
    <location>
        <begin position="174"/>
        <end position="274"/>
    </location>
</feature>
<dbReference type="InterPro" id="IPR003313">
    <property type="entry name" value="AraC-bd"/>
</dbReference>
<keyword evidence="2" id="KW-0238">DNA-binding</keyword>
<accession>A0A1D7QMD8</accession>
<name>A0A1D7QMD8_9SPHI</name>
<keyword evidence="6" id="KW-1185">Reference proteome</keyword>
<dbReference type="PANTHER" id="PTHR43280">
    <property type="entry name" value="ARAC-FAMILY TRANSCRIPTIONAL REGULATOR"/>
    <property type="match status" value="1"/>
</dbReference>
<dbReference type="SMART" id="SM00342">
    <property type="entry name" value="HTH_ARAC"/>
    <property type="match status" value="1"/>
</dbReference>
<dbReference type="EMBL" id="CP017141">
    <property type="protein sequence ID" value="AOM79834.1"/>
    <property type="molecule type" value="Genomic_DNA"/>
</dbReference>
<evidence type="ECO:0000313" key="5">
    <source>
        <dbReference type="EMBL" id="AOM79834.1"/>
    </source>
</evidence>
<gene>
    <name evidence="5" type="ORF">BFS30_23320</name>
</gene>
<dbReference type="InterPro" id="IPR018060">
    <property type="entry name" value="HTH_AraC"/>
</dbReference>
<evidence type="ECO:0000256" key="1">
    <source>
        <dbReference type="ARBA" id="ARBA00023015"/>
    </source>
</evidence>
<evidence type="ECO:0000259" key="4">
    <source>
        <dbReference type="PROSITE" id="PS01124"/>
    </source>
</evidence>
<dbReference type="InterPro" id="IPR037923">
    <property type="entry name" value="HTH-like"/>
</dbReference>
<keyword evidence="1" id="KW-0805">Transcription regulation</keyword>
<protein>
    <submittedName>
        <fullName evidence="5">AraC family transcriptional regulator</fullName>
    </submittedName>
</protein>
<dbReference type="GO" id="GO:0043565">
    <property type="term" value="F:sequence-specific DNA binding"/>
    <property type="evidence" value="ECO:0007669"/>
    <property type="project" value="InterPro"/>
</dbReference>
<dbReference type="PROSITE" id="PS01124">
    <property type="entry name" value="HTH_ARAC_FAMILY_2"/>
    <property type="match status" value="1"/>
</dbReference>
<dbReference type="PANTHER" id="PTHR43280:SF2">
    <property type="entry name" value="HTH-TYPE TRANSCRIPTIONAL REGULATOR EXSA"/>
    <property type="match status" value="1"/>
</dbReference>
<dbReference type="Pfam" id="PF12833">
    <property type="entry name" value="HTH_18"/>
    <property type="match status" value="1"/>
</dbReference>
<evidence type="ECO:0000256" key="3">
    <source>
        <dbReference type="ARBA" id="ARBA00023163"/>
    </source>
</evidence>
<dbReference type="SUPFAM" id="SSF46689">
    <property type="entry name" value="Homeodomain-like"/>
    <property type="match status" value="1"/>
</dbReference>